<evidence type="ECO:0000313" key="2">
    <source>
        <dbReference type="Proteomes" id="UP000006038"/>
    </source>
</evidence>
<name>J3N3Y0_ORYBR</name>
<protein>
    <submittedName>
        <fullName evidence="1">Uncharacterized protein</fullName>
    </submittedName>
</protein>
<dbReference type="eggNOG" id="KOG1454">
    <property type="taxonomic scope" value="Eukaryota"/>
</dbReference>
<reference evidence="1" key="2">
    <citation type="submission" date="2013-04" db="UniProtKB">
        <authorList>
            <consortium name="EnsemblPlants"/>
        </authorList>
    </citation>
    <scope>IDENTIFICATION</scope>
</reference>
<keyword evidence="2" id="KW-1185">Reference proteome</keyword>
<reference evidence="1" key="1">
    <citation type="journal article" date="2013" name="Nat. Commun.">
        <title>Whole-genome sequencing of Oryza brachyantha reveals mechanisms underlying Oryza genome evolution.</title>
        <authorList>
            <person name="Chen J."/>
            <person name="Huang Q."/>
            <person name="Gao D."/>
            <person name="Wang J."/>
            <person name="Lang Y."/>
            <person name="Liu T."/>
            <person name="Li B."/>
            <person name="Bai Z."/>
            <person name="Luis Goicoechea J."/>
            <person name="Liang C."/>
            <person name="Chen C."/>
            <person name="Zhang W."/>
            <person name="Sun S."/>
            <person name="Liao Y."/>
            <person name="Zhang X."/>
            <person name="Yang L."/>
            <person name="Song C."/>
            <person name="Wang M."/>
            <person name="Shi J."/>
            <person name="Liu G."/>
            <person name="Liu J."/>
            <person name="Zhou H."/>
            <person name="Zhou W."/>
            <person name="Yu Q."/>
            <person name="An N."/>
            <person name="Chen Y."/>
            <person name="Cai Q."/>
            <person name="Wang B."/>
            <person name="Liu B."/>
            <person name="Min J."/>
            <person name="Huang Y."/>
            <person name="Wu H."/>
            <person name="Li Z."/>
            <person name="Zhang Y."/>
            <person name="Yin Y."/>
            <person name="Song W."/>
            <person name="Jiang J."/>
            <person name="Jackson S.A."/>
            <person name="Wing R.A."/>
            <person name="Wang J."/>
            <person name="Chen M."/>
        </authorList>
    </citation>
    <scope>NUCLEOTIDE SEQUENCE [LARGE SCALE GENOMIC DNA]</scope>
    <source>
        <strain evidence="1">cv. IRGC 101232</strain>
    </source>
</reference>
<sequence length="83" mass="9084">MDSYLDVIAGQLACEVAVFHGWDDELLLVECTLAVGARVPRARITVYHDKDHITIIVAQEKLFTAKLEAIWRGSAAADATDGE</sequence>
<dbReference type="EnsemblPlants" id="OB10G22280.1">
    <property type="protein sequence ID" value="OB10G22280.1"/>
    <property type="gene ID" value="OB10G22280"/>
</dbReference>
<dbReference type="STRING" id="4533.J3N3Y0"/>
<dbReference type="Gramene" id="OB10G22280.1">
    <property type="protein sequence ID" value="OB10G22280.1"/>
    <property type="gene ID" value="OB10G22280"/>
</dbReference>
<evidence type="ECO:0000313" key="1">
    <source>
        <dbReference type="EnsemblPlants" id="OB10G22280.1"/>
    </source>
</evidence>
<accession>J3N3Y0</accession>
<dbReference type="AlphaFoldDB" id="J3N3Y0"/>
<dbReference type="OMA" id="AHIWASS"/>
<organism evidence="1">
    <name type="scientific">Oryza brachyantha</name>
    <name type="common">malo sina</name>
    <dbReference type="NCBI Taxonomy" id="4533"/>
    <lineage>
        <taxon>Eukaryota</taxon>
        <taxon>Viridiplantae</taxon>
        <taxon>Streptophyta</taxon>
        <taxon>Embryophyta</taxon>
        <taxon>Tracheophyta</taxon>
        <taxon>Spermatophyta</taxon>
        <taxon>Magnoliopsida</taxon>
        <taxon>Liliopsida</taxon>
        <taxon>Poales</taxon>
        <taxon>Poaceae</taxon>
        <taxon>BOP clade</taxon>
        <taxon>Oryzoideae</taxon>
        <taxon>Oryzeae</taxon>
        <taxon>Oryzinae</taxon>
        <taxon>Oryza</taxon>
    </lineage>
</organism>
<dbReference type="HOGENOM" id="CLU_2727202_0_0_1"/>
<dbReference type="Proteomes" id="UP000006038">
    <property type="component" value="Chromosome 10"/>
</dbReference>
<proteinExistence type="predicted"/>